<evidence type="ECO:0000313" key="1">
    <source>
        <dbReference type="EMBL" id="OCK84964.1"/>
    </source>
</evidence>
<dbReference type="InterPro" id="IPR051783">
    <property type="entry name" value="NAD(P)-dependent_oxidoreduct"/>
</dbReference>
<dbReference type="GO" id="GO:0005737">
    <property type="term" value="C:cytoplasm"/>
    <property type="evidence" value="ECO:0007669"/>
    <property type="project" value="TreeGrafter"/>
</dbReference>
<dbReference type="AlphaFoldDB" id="A0A8E2JK49"/>
<dbReference type="PANTHER" id="PTHR48079:SF6">
    <property type="entry name" value="NAD(P)-BINDING DOMAIN-CONTAINING PROTEIN-RELATED"/>
    <property type="match status" value="1"/>
</dbReference>
<keyword evidence="2" id="KW-1185">Reference proteome</keyword>
<evidence type="ECO:0008006" key="3">
    <source>
        <dbReference type="Google" id="ProtNLM"/>
    </source>
</evidence>
<dbReference type="GO" id="GO:0004029">
    <property type="term" value="F:aldehyde dehydrogenase (NAD+) activity"/>
    <property type="evidence" value="ECO:0007669"/>
    <property type="project" value="TreeGrafter"/>
</dbReference>
<dbReference type="InterPro" id="IPR036291">
    <property type="entry name" value="NAD(P)-bd_dom_sf"/>
</dbReference>
<protein>
    <recommendedName>
        <fullName evidence="3">NAD-dependent epimerase/dehydratase domain-containing protein</fullName>
    </recommendedName>
</protein>
<accession>A0A8E2JK49</accession>
<proteinExistence type="predicted"/>
<dbReference type="Proteomes" id="UP000250266">
    <property type="component" value="Unassembled WGS sequence"/>
</dbReference>
<dbReference type="SUPFAM" id="SSF51735">
    <property type="entry name" value="NAD(P)-binding Rossmann-fold domains"/>
    <property type="match status" value="1"/>
</dbReference>
<evidence type="ECO:0000313" key="2">
    <source>
        <dbReference type="Proteomes" id="UP000250266"/>
    </source>
</evidence>
<organism evidence="1 2">
    <name type="scientific">Lepidopterella palustris CBS 459.81</name>
    <dbReference type="NCBI Taxonomy" id="1314670"/>
    <lineage>
        <taxon>Eukaryota</taxon>
        <taxon>Fungi</taxon>
        <taxon>Dikarya</taxon>
        <taxon>Ascomycota</taxon>
        <taxon>Pezizomycotina</taxon>
        <taxon>Dothideomycetes</taxon>
        <taxon>Pleosporomycetidae</taxon>
        <taxon>Mytilinidiales</taxon>
        <taxon>Argynnaceae</taxon>
        <taxon>Lepidopterella</taxon>
    </lineage>
</organism>
<dbReference type="EMBL" id="KV744827">
    <property type="protein sequence ID" value="OCK84964.1"/>
    <property type="molecule type" value="Genomic_DNA"/>
</dbReference>
<dbReference type="Gene3D" id="3.40.50.720">
    <property type="entry name" value="NAD(P)-binding Rossmann-like Domain"/>
    <property type="match status" value="1"/>
</dbReference>
<name>A0A8E2JK49_9PEZI</name>
<sequence length="310" mass="33989">MGDTADLKLLLTGASGYMSAFPIFGVDPILFKDLDDSETITKAASEHDIVIHTASGFHSGSAKALILGLGERKRSTGKDIYYIHSSGTSNVADTPITREYLESRVLSDKTDIYSYLQQRELCEPYAQRTTDLVVVETGKKVGVKTYILMSPTIYGFGTGLFNDQSIQIPQLIRNAIKNRYSEVVHIADLAELYALVLARVLEGSAGLPSREEVVIFTGTGTYRWKDMAARIGRAGVQLGVLESPEPKSINLKETADKLAGGSLQLAELGFASNSRTRANIAKDLGWKPKTEADWEKNFLEEFTVVLEKSL</sequence>
<dbReference type="OrthoDB" id="10262413at2759"/>
<gene>
    <name evidence="1" type="ORF">K432DRAFT_431910</name>
</gene>
<reference evidence="1 2" key="1">
    <citation type="journal article" date="2016" name="Nat. Commun.">
        <title>Ectomycorrhizal ecology is imprinted in the genome of the dominant symbiotic fungus Cenococcum geophilum.</title>
        <authorList>
            <consortium name="DOE Joint Genome Institute"/>
            <person name="Peter M."/>
            <person name="Kohler A."/>
            <person name="Ohm R.A."/>
            <person name="Kuo A."/>
            <person name="Krutzmann J."/>
            <person name="Morin E."/>
            <person name="Arend M."/>
            <person name="Barry K.W."/>
            <person name="Binder M."/>
            <person name="Choi C."/>
            <person name="Clum A."/>
            <person name="Copeland A."/>
            <person name="Grisel N."/>
            <person name="Haridas S."/>
            <person name="Kipfer T."/>
            <person name="LaButti K."/>
            <person name="Lindquist E."/>
            <person name="Lipzen A."/>
            <person name="Maire R."/>
            <person name="Meier B."/>
            <person name="Mihaltcheva S."/>
            <person name="Molinier V."/>
            <person name="Murat C."/>
            <person name="Poggeler S."/>
            <person name="Quandt C.A."/>
            <person name="Sperisen C."/>
            <person name="Tritt A."/>
            <person name="Tisserant E."/>
            <person name="Crous P.W."/>
            <person name="Henrissat B."/>
            <person name="Nehls U."/>
            <person name="Egli S."/>
            <person name="Spatafora J.W."/>
            <person name="Grigoriev I.V."/>
            <person name="Martin F.M."/>
        </authorList>
    </citation>
    <scope>NUCLEOTIDE SEQUENCE [LARGE SCALE GENOMIC DNA]</scope>
    <source>
        <strain evidence="1 2">CBS 459.81</strain>
    </source>
</reference>
<dbReference type="PANTHER" id="PTHR48079">
    <property type="entry name" value="PROTEIN YEEZ"/>
    <property type="match status" value="1"/>
</dbReference>